<proteinExistence type="predicted"/>
<evidence type="ECO:0000313" key="2">
    <source>
        <dbReference type="Proteomes" id="UP000188388"/>
    </source>
</evidence>
<dbReference type="AlphaFoldDB" id="A0A1R3V7D6"/>
<evidence type="ECO:0000313" key="1">
    <source>
        <dbReference type="EMBL" id="SIT55816.1"/>
    </source>
</evidence>
<gene>
    <name evidence="1" type="ORF">BQ8794_240023</name>
</gene>
<accession>A0A1R3V7D6</accession>
<protein>
    <submittedName>
        <fullName evidence="1">Uncharacterized protein</fullName>
    </submittedName>
</protein>
<reference evidence="2" key="1">
    <citation type="submission" date="2017-01" db="EMBL/GenBank/DDBJ databases">
        <authorList>
            <person name="Brunel B."/>
        </authorList>
    </citation>
    <scope>NUCLEOTIDE SEQUENCE [LARGE SCALE GENOMIC DNA]</scope>
</reference>
<dbReference type="Proteomes" id="UP000188388">
    <property type="component" value="Unassembled WGS sequence"/>
</dbReference>
<sequence>MSNCVSQTAARATPIGCRRRKTFLKRPRPVKPEADKAAILVITTASKVDELHPLDLLDLRLAIPCGILCWILEQRSDHAAEW</sequence>
<dbReference type="EMBL" id="FTPD01000017">
    <property type="protein sequence ID" value="SIT55816.1"/>
    <property type="molecule type" value="Genomic_DNA"/>
</dbReference>
<organism evidence="1 2">
    <name type="scientific">Mesorhizobium prunaredense</name>
    <dbReference type="NCBI Taxonomy" id="1631249"/>
    <lineage>
        <taxon>Bacteria</taxon>
        <taxon>Pseudomonadati</taxon>
        <taxon>Pseudomonadota</taxon>
        <taxon>Alphaproteobacteria</taxon>
        <taxon>Hyphomicrobiales</taxon>
        <taxon>Phyllobacteriaceae</taxon>
        <taxon>Mesorhizobium</taxon>
    </lineage>
</organism>
<dbReference type="STRING" id="1631249.BQ8794_240023"/>
<name>A0A1R3V7D6_9HYPH</name>
<keyword evidence="2" id="KW-1185">Reference proteome</keyword>